<evidence type="ECO:0000256" key="7">
    <source>
        <dbReference type="ARBA" id="ARBA00048628"/>
    </source>
</evidence>
<dbReference type="InterPro" id="IPR029041">
    <property type="entry name" value="FAD-linked_oxidoreductase-like"/>
</dbReference>
<accession>A0ABP8S1G7</accession>
<dbReference type="Gene3D" id="3.20.20.220">
    <property type="match status" value="1"/>
</dbReference>
<protein>
    <recommendedName>
        <fullName evidence="8">Methylenetetrahydrofolate reductase</fullName>
    </recommendedName>
</protein>
<keyword evidence="6 8" id="KW-0560">Oxidoreductase</keyword>
<proteinExistence type="inferred from homology"/>
<gene>
    <name evidence="9" type="ORF">GCM10023175_59000</name>
</gene>
<comment type="catalytic activity">
    <reaction evidence="7">
        <text>(6S)-5-methyl-5,6,7,8-tetrahydrofolate + NAD(+) = (6R)-5,10-methylene-5,6,7,8-tetrahydrofolate + NADH + H(+)</text>
        <dbReference type="Rhea" id="RHEA:19821"/>
        <dbReference type="ChEBI" id="CHEBI:15378"/>
        <dbReference type="ChEBI" id="CHEBI:15636"/>
        <dbReference type="ChEBI" id="CHEBI:18608"/>
        <dbReference type="ChEBI" id="CHEBI:57540"/>
        <dbReference type="ChEBI" id="CHEBI:57945"/>
        <dbReference type="EC" id="1.5.1.54"/>
    </reaction>
    <physiologicalReaction direction="right-to-left" evidence="7">
        <dbReference type="Rhea" id="RHEA:19823"/>
    </physiologicalReaction>
</comment>
<comment type="cofactor">
    <cofactor evidence="1 8">
        <name>FAD</name>
        <dbReference type="ChEBI" id="CHEBI:57692"/>
    </cofactor>
</comment>
<reference evidence="10" key="1">
    <citation type="journal article" date="2019" name="Int. J. Syst. Evol. Microbiol.">
        <title>The Global Catalogue of Microorganisms (GCM) 10K type strain sequencing project: providing services to taxonomists for standard genome sequencing and annotation.</title>
        <authorList>
            <consortium name="The Broad Institute Genomics Platform"/>
            <consortium name="The Broad Institute Genome Sequencing Center for Infectious Disease"/>
            <person name="Wu L."/>
            <person name="Ma J."/>
        </authorList>
    </citation>
    <scope>NUCLEOTIDE SEQUENCE [LARGE SCALE GENOMIC DNA]</scope>
    <source>
        <strain evidence="10">JCM 17906</strain>
    </source>
</reference>
<evidence type="ECO:0000256" key="4">
    <source>
        <dbReference type="ARBA" id="ARBA00022630"/>
    </source>
</evidence>
<evidence type="ECO:0000256" key="3">
    <source>
        <dbReference type="ARBA" id="ARBA00006743"/>
    </source>
</evidence>
<keyword evidence="5 8" id="KW-0274">FAD</keyword>
<sequence length="292" mass="31052">MRPSTVGVDPLPARAALAAALRDASYEVLPLRGAEERILADVPRSVPLTVTTTESRGLETTVELAARLSEAGYRAAPHLAARQVRDGDHLREVVALIRSAGVDEVFVIGGDAPTPAGPFPDALSLLEELHRTGTSFGSVGIGGYPEGHGRITDVQIRRALAAKAPYATHLVTQLCFSAATTVRWAQRLRVDGVALPVRVGVPGPIARTKLIRIASGLGLGQSARFLAKQQNLIGRFLLPGGYRPDRLVRRLAPALAGPDGPLAGLHVYTFNEVGATEAWRQDRLARLVGADR</sequence>
<dbReference type="EMBL" id="BAABGT010000097">
    <property type="protein sequence ID" value="GAA4556540.1"/>
    <property type="molecule type" value="Genomic_DNA"/>
</dbReference>
<dbReference type="PANTHER" id="PTHR45754:SF3">
    <property type="entry name" value="METHYLENETETRAHYDROFOLATE REDUCTASE (NADPH)"/>
    <property type="match status" value="1"/>
</dbReference>
<name>A0ABP8S1G7_9PSEU</name>
<comment type="similarity">
    <text evidence="3 8">Belongs to the methylenetetrahydrofolate reductase family.</text>
</comment>
<organism evidence="9 10">
    <name type="scientific">Pseudonocardia xishanensis</name>
    <dbReference type="NCBI Taxonomy" id="630995"/>
    <lineage>
        <taxon>Bacteria</taxon>
        <taxon>Bacillati</taxon>
        <taxon>Actinomycetota</taxon>
        <taxon>Actinomycetes</taxon>
        <taxon>Pseudonocardiales</taxon>
        <taxon>Pseudonocardiaceae</taxon>
        <taxon>Pseudonocardia</taxon>
    </lineage>
</organism>
<evidence type="ECO:0000256" key="5">
    <source>
        <dbReference type="ARBA" id="ARBA00022827"/>
    </source>
</evidence>
<dbReference type="InterPro" id="IPR003171">
    <property type="entry name" value="Mehydrof_redctse-like"/>
</dbReference>
<dbReference type="Proteomes" id="UP001501598">
    <property type="component" value="Unassembled WGS sequence"/>
</dbReference>
<dbReference type="PANTHER" id="PTHR45754">
    <property type="entry name" value="METHYLENETETRAHYDROFOLATE REDUCTASE"/>
    <property type="match status" value="1"/>
</dbReference>
<dbReference type="SUPFAM" id="SSF51730">
    <property type="entry name" value="FAD-linked oxidoreductase"/>
    <property type="match status" value="1"/>
</dbReference>
<evidence type="ECO:0000256" key="6">
    <source>
        <dbReference type="ARBA" id="ARBA00023002"/>
    </source>
</evidence>
<comment type="pathway">
    <text evidence="2 8">One-carbon metabolism; tetrahydrofolate interconversion.</text>
</comment>
<evidence type="ECO:0000256" key="8">
    <source>
        <dbReference type="RuleBase" id="RU003862"/>
    </source>
</evidence>
<evidence type="ECO:0000256" key="2">
    <source>
        <dbReference type="ARBA" id="ARBA00004777"/>
    </source>
</evidence>
<comment type="caution">
    <text evidence="9">The sequence shown here is derived from an EMBL/GenBank/DDBJ whole genome shotgun (WGS) entry which is preliminary data.</text>
</comment>
<evidence type="ECO:0000256" key="1">
    <source>
        <dbReference type="ARBA" id="ARBA00001974"/>
    </source>
</evidence>
<dbReference type="RefSeq" id="WP_345425820.1">
    <property type="nucleotide sequence ID" value="NZ_BAABGT010000097.1"/>
</dbReference>
<evidence type="ECO:0000313" key="10">
    <source>
        <dbReference type="Proteomes" id="UP001501598"/>
    </source>
</evidence>
<keyword evidence="10" id="KW-1185">Reference proteome</keyword>
<dbReference type="Pfam" id="PF02219">
    <property type="entry name" value="MTHFR"/>
    <property type="match status" value="1"/>
</dbReference>
<evidence type="ECO:0000313" key="9">
    <source>
        <dbReference type="EMBL" id="GAA4556540.1"/>
    </source>
</evidence>
<keyword evidence="4 8" id="KW-0285">Flavoprotein</keyword>